<dbReference type="CDD" id="cd18785">
    <property type="entry name" value="SF2_C"/>
    <property type="match status" value="1"/>
</dbReference>
<dbReference type="Gene3D" id="3.40.50.300">
    <property type="entry name" value="P-loop containing nucleotide triphosphate hydrolases"/>
    <property type="match status" value="2"/>
</dbReference>
<dbReference type="SUPFAM" id="SSF52540">
    <property type="entry name" value="P-loop containing nucleoside triphosphate hydrolases"/>
    <property type="match status" value="1"/>
</dbReference>
<dbReference type="Pfam" id="PF00271">
    <property type="entry name" value="Helicase_C"/>
    <property type="match status" value="1"/>
</dbReference>
<proteinExistence type="predicted"/>
<gene>
    <name evidence="3" type="ORF">KK2020170_07640</name>
</gene>
<dbReference type="PANTHER" id="PTHR47396">
    <property type="entry name" value="TYPE I RESTRICTION ENZYME ECOKI R PROTEIN"/>
    <property type="match status" value="1"/>
</dbReference>
<evidence type="ECO:0000313" key="4">
    <source>
        <dbReference type="Proteomes" id="UP000825258"/>
    </source>
</evidence>
<dbReference type="InterPro" id="IPR001650">
    <property type="entry name" value="Helicase_C-like"/>
</dbReference>
<dbReference type="InterPro" id="IPR014001">
    <property type="entry name" value="Helicase_ATP-bd"/>
</dbReference>
<protein>
    <recommendedName>
        <fullName evidence="2">Helicase ATP-binding domain-containing protein</fullName>
    </recommendedName>
</protein>
<evidence type="ECO:0000259" key="2">
    <source>
        <dbReference type="PROSITE" id="PS51192"/>
    </source>
</evidence>
<organism evidence="3 4">
    <name type="scientific">Flavobacterium okayamense</name>
    <dbReference type="NCBI Taxonomy" id="2830782"/>
    <lineage>
        <taxon>Bacteria</taxon>
        <taxon>Pseudomonadati</taxon>
        <taxon>Bacteroidota</taxon>
        <taxon>Flavobacteriia</taxon>
        <taxon>Flavobacteriales</taxon>
        <taxon>Flavobacteriaceae</taxon>
        <taxon>Flavobacterium</taxon>
    </lineage>
</organism>
<evidence type="ECO:0000256" key="1">
    <source>
        <dbReference type="SAM" id="Phobius"/>
    </source>
</evidence>
<dbReference type="Proteomes" id="UP000825258">
    <property type="component" value="Chromosome"/>
</dbReference>
<dbReference type="InterPro" id="IPR050742">
    <property type="entry name" value="Helicase_Restrict-Modif_Enz"/>
</dbReference>
<dbReference type="EMBL" id="AP024749">
    <property type="protein sequence ID" value="BCY27896.1"/>
    <property type="molecule type" value="Genomic_DNA"/>
</dbReference>
<feature type="transmembrane region" description="Helical" evidence="1">
    <location>
        <begin position="686"/>
        <end position="703"/>
    </location>
</feature>
<keyword evidence="1" id="KW-0472">Membrane</keyword>
<name>A0ABM7S555_9FLAO</name>
<dbReference type="PANTHER" id="PTHR47396:SF1">
    <property type="entry name" value="ATP-DEPENDENT HELICASE IRC3-RELATED"/>
    <property type="match status" value="1"/>
</dbReference>
<dbReference type="Pfam" id="PF04851">
    <property type="entry name" value="ResIII"/>
    <property type="match status" value="1"/>
</dbReference>
<reference evidence="3 4" key="1">
    <citation type="submission" date="2021-06" db="EMBL/GenBank/DDBJ databases">
        <title>Whole genome sequences of Flavobacterium sp. KK2020170 and assembly.</title>
        <authorList>
            <person name="Kitahara K."/>
            <person name="Miyoshi S."/>
            <person name="Uesaka K."/>
        </authorList>
    </citation>
    <scope>NUCLEOTIDE SEQUENCE [LARGE SCALE GENOMIC DNA]</scope>
    <source>
        <strain evidence="3 4">KK2020170</strain>
    </source>
</reference>
<accession>A0ABM7S555</accession>
<sequence length="871" mass="101357">MPFKELKFCYNWRNYQKIFLDNFEKHIDDNHLHVIAPPGSGKTILGIEVMRRLNKKTLILAPTLTIKNQWFDRLKGFFDENNKFNSISFDIKSPSDVILETYQGLHSFYKKSKAKEDYFNFFLENNIQVIILDEAHHLKNEWWKCLYELKELHKQTIVALTATPPYDSEAIEVNKYFKLCGDIDDEIVVPDLVKEGDLCPHQDFIYFSKPSDVEINHITNYRLKISKFIDSLEINDGLIGFVQNHRFIKKTSLYSNDIYTNPEYFSSLLIFLNHCKKEVPKSLFLTLGFDDKEEFEIPSFDIKWAQVFLQNILVNDRKNLEEDEVLLESLEQNLKRVHGFENNQVDFVGSKSLYRYLSNSVNKLESITSILKFEQECLQDNLRAVVLTDYIKKEFLELENNNISEINKIGVVPIFHFLKRNIPKQDIAILTGSLVVIHKSLKEHLEKDLSVTFSSINFEDDFIKVNEKSTSNELVNYITTLFEKGKVKVLIGTKSLLGEGWDAPSINTLILASFVGSFVSSNQMRGRAIRTQKNNLEKTGNIWHLVSLDPTDESGGKDIETLSKRFNSYVGISNQKPIYIESGIDRLHLPSNFKDLDIDEFNKEVFEIAGKRNDLKEDWNKAILRGSSLTREIKQYYPGNSPFKFEKKRRFKDAVRNSTIELTIGLSLFLPQFLLKNLNVLLTKGFLFFIYSLLTSLGLTFGYKSYKAIKSYIQFGYLHKDLEKISKALLDAMLEKEYILTKRNEIELSTFLNSEGDVITSIKGVSNYESTIFINALEELILPIQNPRYLLIKTNVFRKQFNVENYYSVPEIFGDKKENCLVFEKNWKRWVGDSKIIFTRNIHGRKELLKARLFHVSNSEEKTTKKAVIWN</sequence>
<keyword evidence="1" id="KW-0812">Transmembrane</keyword>
<dbReference type="SMART" id="SM00487">
    <property type="entry name" value="DEXDc"/>
    <property type="match status" value="1"/>
</dbReference>
<keyword evidence="1" id="KW-1133">Transmembrane helix</keyword>
<dbReference type="RefSeq" id="WP_221259498.1">
    <property type="nucleotide sequence ID" value="NZ_AP024749.1"/>
</dbReference>
<evidence type="ECO:0000313" key="3">
    <source>
        <dbReference type="EMBL" id="BCY27896.1"/>
    </source>
</evidence>
<dbReference type="InterPro" id="IPR027417">
    <property type="entry name" value="P-loop_NTPase"/>
</dbReference>
<keyword evidence="4" id="KW-1185">Reference proteome</keyword>
<dbReference type="PROSITE" id="PS51192">
    <property type="entry name" value="HELICASE_ATP_BIND_1"/>
    <property type="match status" value="1"/>
</dbReference>
<dbReference type="InterPro" id="IPR006935">
    <property type="entry name" value="Helicase/UvrB_N"/>
</dbReference>
<feature type="domain" description="Helicase ATP-binding" evidence="2">
    <location>
        <begin position="23"/>
        <end position="182"/>
    </location>
</feature>